<organism evidence="2 3">
    <name type="scientific">Hamadaea flava</name>
    <dbReference type="NCBI Taxonomy" id="1742688"/>
    <lineage>
        <taxon>Bacteria</taxon>
        <taxon>Bacillati</taxon>
        <taxon>Actinomycetota</taxon>
        <taxon>Actinomycetes</taxon>
        <taxon>Micromonosporales</taxon>
        <taxon>Micromonosporaceae</taxon>
        <taxon>Hamadaea</taxon>
    </lineage>
</organism>
<dbReference type="Proteomes" id="UP001595816">
    <property type="component" value="Unassembled WGS sequence"/>
</dbReference>
<protein>
    <submittedName>
        <fullName evidence="2">Uncharacterized protein</fullName>
    </submittedName>
</protein>
<gene>
    <name evidence="2" type="ORF">ACFOZ4_33160</name>
</gene>
<dbReference type="EMBL" id="JBHSAY010000022">
    <property type="protein sequence ID" value="MFC4135489.1"/>
    <property type="molecule type" value="Genomic_DNA"/>
</dbReference>
<comment type="caution">
    <text evidence="2">The sequence shown here is derived from an EMBL/GenBank/DDBJ whole genome shotgun (WGS) entry which is preliminary data.</text>
</comment>
<evidence type="ECO:0000313" key="3">
    <source>
        <dbReference type="Proteomes" id="UP001595816"/>
    </source>
</evidence>
<sequence length="81" mass="8574">MGHPELGRAPEQGIDGRLPEIPGRVGDPVRHAQLGRTEDQGGLSIAALVAYGQRSAQIRSQLSGVPLAASRVKVRPRTLSI</sequence>
<feature type="non-terminal residue" evidence="2">
    <location>
        <position position="81"/>
    </location>
</feature>
<proteinExistence type="predicted"/>
<accession>A0ABV8LYW5</accession>
<name>A0ABV8LYW5_9ACTN</name>
<reference evidence="3" key="1">
    <citation type="journal article" date="2019" name="Int. J. Syst. Evol. Microbiol.">
        <title>The Global Catalogue of Microorganisms (GCM) 10K type strain sequencing project: providing services to taxonomists for standard genome sequencing and annotation.</title>
        <authorList>
            <consortium name="The Broad Institute Genomics Platform"/>
            <consortium name="The Broad Institute Genome Sequencing Center for Infectious Disease"/>
            <person name="Wu L."/>
            <person name="Ma J."/>
        </authorList>
    </citation>
    <scope>NUCLEOTIDE SEQUENCE [LARGE SCALE GENOMIC DNA]</scope>
    <source>
        <strain evidence="3">CGMCC 4.7289</strain>
    </source>
</reference>
<evidence type="ECO:0000256" key="1">
    <source>
        <dbReference type="SAM" id="MobiDB-lite"/>
    </source>
</evidence>
<feature type="region of interest" description="Disordered" evidence="1">
    <location>
        <begin position="1"/>
        <end position="28"/>
    </location>
</feature>
<dbReference type="RefSeq" id="WP_382191239.1">
    <property type="nucleotide sequence ID" value="NZ_JBHSAY010000022.1"/>
</dbReference>
<keyword evidence="3" id="KW-1185">Reference proteome</keyword>
<evidence type="ECO:0000313" key="2">
    <source>
        <dbReference type="EMBL" id="MFC4135489.1"/>
    </source>
</evidence>